<name>A0AAV1B6I8_VICFA</name>
<feature type="coiled-coil region" evidence="6">
    <location>
        <begin position="105"/>
        <end position="132"/>
    </location>
</feature>
<keyword evidence="6" id="KW-0175">Coiled coil</keyword>
<dbReference type="GO" id="GO:0046983">
    <property type="term" value="F:protein dimerization activity"/>
    <property type="evidence" value="ECO:0007669"/>
    <property type="project" value="InterPro"/>
</dbReference>
<comment type="subcellular location">
    <subcellularLocation>
        <location evidence="1">Nucleus</location>
    </subcellularLocation>
</comment>
<evidence type="ECO:0000256" key="5">
    <source>
        <dbReference type="ARBA" id="ARBA00023242"/>
    </source>
</evidence>
<evidence type="ECO:0000256" key="6">
    <source>
        <dbReference type="SAM" id="Coils"/>
    </source>
</evidence>
<dbReference type="Gene3D" id="4.10.280.10">
    <property type="entry name" value="Helix-loop-helix DNA-binding domain"/>
    <property type="match status" value="1"/>
</dbReference>
<dbReference type="InterPro" id="IPR045239">
    <property type="entry name" value="bHLH95_bHLH"/>
</dbReference>
<evidence type="ECO:0000256" key="2">
    <source>
        <dbReference type="ARBA" id="ARBA00023015"/>
    </source>
</evidence>
<proteinExistence type="predicted"/>
<dbReference type="GO" id="GO:0005634">
    <property type="term" value="C:nucleus"/>
    <property type="evidence" value="ECO:0007669"/>
    <property type="project" value="UniProtKB-SubCell"/>
</dbReference>
<keyword evidence="5" id="KW-0539">Nucleus</keyword>
<evidence type="ECO:0000256" key="7">
    <source>
        <dbReference type="SAM" id="MobiDB-lite"/>
    </source>
</evidence>
<organism evidence="9 10">
    <name type="scientific">Vicia faba</name>
    <name type="common">Broad bean</name>
    <name type="synonym">Faba vulgaris</name>
    <dbReference type="NCBI Taxonomy" id="3906"/>
    <lineage>
        <taxon>Eukaryota</taxon>
        <taxon>Viridiplantae</taxon>
        <taxon>Streptophyta</taxon>
        <taxon>Embryophyta</taxon>
        <taxon>Tracheophyta</taxon>
        <taxon>Spermatophyta</taxon>
        <taxon>Magnoliopsida</taxon>
        <taxon>eudicotyledons</taxon>
        <taxon>Gunneridae</taxon>
        <taxon>Pentapetalae</taxon>
        <taxon>rosids</taxon>
        <taxon>fabids</taxon>
        <taxon>Fabales</taxon>
        <taxon>Fabaceae</taxon>
        <taxon>Papilionoideae</taxon>
        <taxon>50 kb inversion clade</taxon>
        <taxon>NPAAA clade</taxon>
        <taxon>Hologalegina</taxon>
        <taxon>IRL clade</taxon>
        <taxon>Fabeae</taxon>
        <taxon>Vicia</taxon>
    </lineage>
</organism>
<feature type="compositionally biased region" description="Polar residues" evidence="7">
    <location>
        <begin position="1"/>
        <end position="11"/>
    </location>
</feature>
<dbReference type="SMART" id="SM00353">
    <property type="entry name" value="HLH"/>
    <property type="match status" value="1"/>
</dbReference>
<dbReference type="SUPFAM" id="SSF47459">
    <property type="entry name" value="HLH, helix-loop-helix DNA-binding domain"/>
    <property type="match status" value="1"/>
</dbReference>
<feature type="region of interest" description="Disordered" evidence="7">
    <location>
        <begin position="1"/>
        <end position="61"/>
    </location>
</feature>
<dbReference type="GO" id="GO:0009960">
    <property type="term" value="P:endosperm development"/>
    <property type="evidence" value="ECO:0007669"/>
    <property type="project" value="InterPro"/>
</dbReference>
<dbReference type="Pfam" id="PF00010">
    <property type="entry name" value="HLH"/>
    <property type="match status" value="1"/>
</dbReference>
<protein>
    <recommendedName>
        <fullName evidence="8">BHLH domain-containing protein</fullName>
    </recommendedName>
</protein>
<reference evidence="9 10" key="1">
    <citation type="submission" date="2023-01" db="EMBL/GenBank/DDBJ databases">
        <authorList>
            <person name="Kreplak J."/>
        </authorList>
    </citation>
    <scope>NUCLEOTIDE SEQUENCE [LARGE SCALE GENOMIC DNA]</scope>
</reference>
<gene>
    <name evidence="9" type="ORF">VFH_VI063360</name>
</gene>
<evidence type="ECO:0000313" key="9">
    <source>
        <dbReference type="EMBL" id="CAI8617178.1"/>
    </source>
</evidence>
<dbReference type="EMBL" id="OX451741">
    <property type="protein sequence ID" value="CAI8617178.1"/>
    <property type="molecule type" value="Genomic_DNA"/>
</dbReference>
<dbReference type="PANTHER" id="PTHR46772:SF8">
    <property type="entry name" value="TRANSCRIPTION FACTOR BHLH95"/>
    <property type="match status" value="1"/>
</dbReference>
<dbReference type="GO" id="GO:0003677">
    <property type="term" value="F:DNA binding"/>
    <property type="evidence" value="ECO:0007669"/>
    <property type="project" value="UniProtKB-KW"/>
</dbReference>
<evidence type="ECO:0000256" key="3">
    <source>
        <dbReference type="ARBA" id="ARBA00023125"/>
    </source>
</evidence>
<dbReference type="InterPro" id="IPR011598">
    <property type="entry name" value="bHLH_dom"/>
</dbReference>
<evidence type="ECO:0000313" key="10">
    <source>
        <dbReference type="Proteomes" id="UP001157006"/>
    </source>
</evidence>
<keyword evidence="4" id="KW-0804">Transcription</keyword>
<dbReference type="AlphaFoldDB" id="A0AAV1B6I8"/>
<dbReference type="InterPro" id="IPR036638">
    <property type="entry name" value="HLH_DNA-bd_sf"/>
</dbReference>
<feature type="domain" description="BHLH" evidence="8">
    <location>
        <begin position="71"/>
        <end position="121"/>
    </location>
</feature>
<accession>A0AAV1B6I8</accession>
<dbReference type="GO" id="GO:0003700">
    <property type="term" value="F:DNA-binding transcription factor activity"/>
    <property type="evidence" value="ECO:0007669"/>
    <property type="project" value="InterPro"/>
</dbReference>
<feature type="compositionally biased region" description="Basic and acidic residues" evidence="7">
    <location>
        <begin position="47"/>
        <end position="61"/>
    </location>
</feature>
<dbReference type="PANTHER" id="PTHR46772">
    <property type="entry name" value="BHLH DOMAIN-CONTAINING PROTEIN"/>
    <property type="match status" value="1"/>
</dbReference>
<dbReference type="CDD" id="cd11393">
    <property type="entry name" value="bHLH_AtbHLH_like"/>
    <property type="match status" value="1"/>
</dbReference>
<evidence type="ECO:0000256" key="1">
    <source>
        <dbReference type="ARBA" id="ARBA00004123"/>
    </source>
</evidence>
<sequence>MSENQMWSDLTNPKHLCESSKQKLDVKSLNHKKRLNEGEVVVNKKRSRDENDINGKGNDGKYHDSDYEMHILTERERRKKMSDMFSDLHALLPELSPKADKSTIVDGAVAQIKNLEKIIEKLEKKKQEKLKYVSLFGSESSSVIKKTHWSSYPNSKALSLSAPPPQQVAFQTWSSPNVVTNICGSQAQFSICSTKKPGLLTRIAFVLEKYMIDVVSASIICNGNGNFYMIQTHAKQGSHDTNLMEEIYKQAASEIMMWIS</sequence>
<keyword evidence="3" id="KW-0238">DNA-binding</keyword>
<evidence type="ECO:0000256" key="4">
    <source>
        <dbReference type="ARBA" id="ARBA00023163"/>
    </source>
</evidence>
<evidence type="ECO:0000259" key="8">
    <source>
        <dbReference type="SMART" id="SM00353"/>
    </source>
</evidence>
<feature type="compositionally biased region" description="Basic and acidic residues" evidence="7">
    <location>
        <begin position="15"/>
        <end position="28"/>
    </location>
</feature>
<keyword evidence="2" id="KW-0805">Transcription regulation</keyword>
<keyword evidence="10" id="KW-1185">Reference proteome</keyword>
<dbReference type="Proteomes" id="UP001157006">
    <property type="component" value="Chromosome 6"/>
</dbReference>
<dbReference type="InterPro" id="IPR044278">
    <property type="entry name" value="BHLH95-like"/>
</dbReference>